<dbReference type="KEGG" id="zpr:ZPR_0188"/>
<dbReference type="EMBL" id="CP001650">
    <property type="protein sequence ID" value="ADF50549.1"/>
    <property type="molecule type" value="Genomic_DNA"/>
</dbReference>
<dbReference type="GO" id="GO:0004497">
    <property type="term" value="F:monooxygenase activity"/>
    <property type="evidence" value="ECO:0007669"/>
    <property type="project" value="UniProtKB-KW"/>
</dbReference>
<reference evidence="3 4" key="1">
    <citation type="journal article" date="2010" name="BMC Genomics">
        <title>The complete genome of Zunongwangia profunda SM-A87 reveals its adaptation to the deep-sea environment and ecological role in sedimentary organic nitrogen degradation.</title>
        <authorList>
            <person name="Qin Q.L."/>
            <person name="Zhang X.Y."/>
            <person name="Wang X.M."/>
            <person name="Liu G.M."/>
            <person name="Chen X.L."/>
            <person name="Xie B.B."/>
            <person name="Dang H.Y."/>
            <person name="Zhou B.C."/>
            <person name="Yu J."/>
            <person name="Zhang Y.Z."/>
        </authorList>
    </citation>
    <scope>NUCLEOTIDE SEQUENCE [LARGE SCALE GENOMIC DNA]</scope>
    <source>
        <strain evidence="4">DSM 18752 / CCTCC AB 206139 / SM-A87</strain>
    </source>
</reference>
<evidence type="ECO:0000313" key="4">
    <source>
        <dbReference type="Proteomes" id="UP000001654"/>
    </source>
</evidence>
<dbReference type="RefSeq" id="WP_013069702.1">
    <property type="nucleotide sequence ID" value="NC_014041.1"/>
</dbReference>
<dbReference type="Proteomes" id="UP000001654">
    <property type="component" value="Chromosome"/>
</dbReference>
<evidence type="ECO:0000256" key="1">
    <source>
        <dbReference type="ARBA" id="ARBA00007789"/>
    </source>
</evidence>
<dbReference type="Pfam" id="PF00296">
    <property type="entry name" value="Bac_luciferase"/>
    <property type="match status" value="1"/>
</dbReference>
<dbReference type="GO" id="GO:0005829">
    <property type="term" value="C:cytosol"/>
    <property type="evidence" value="ECO:0007669"/>
    <property type="project" value="TreeGrafter"/>
</dbReference>
<dbReference type="AlphaFoldDB" id="D5BCN6"/>
<dbReference type="InterPro" id="IPR036661">
    <property type="entry name" value="Luciferase-like_sf"/>
</dbReference>
<protein>
    <submittedName>
        <fullName evidence="3">Luciferase-like monooxygenase family protein</fullName>
    </submittedName>
</protein>
<dbReference type="PANTHER" id="PTHR30137">
    <property type="entry name" value="LUCIFERASE-LIKE MONOOXYGENASE"/>
    <property type="match status" value="1"/>
</dbReference>
<dbReference type="HOGENOM" id="CLU_027853_9_0_10"/>
<evidence type="ECO:0000313" key="3">
    <source>
        <dbReference type="EMBL" id="ADF50549.1"/>
    </source>
</evidence>
<comment type="similarity">
    <text evidence="1">To bacterial alkanal monooxygenase alpha and beta chains.</text>
</comment>
<gene>
    <name evidence="3" type="ordered locus">ZPR_0188</name>
</gene>
<organism evidence="3 4">
    <name type="scientific">Zunongwangia profunda (strain DSM 18752 / CCTCC AB 206139 / SM-A87)</name>
    <name type="common">Wangia profunda</name>
    <dbReference type="NCBI Taxonomy" id="655815"/>
    <lineage>
        <taxon>Bacteria</taxon>
        <taxon>Pseudomonadati</taxon>
        <taxon>Bacteroidota</taxon>
        <taxon>Flavobacteriia</taxon>
        <taxon>Flavobacteriales</taxon>
        <taxon>Flavobacteriaceae</taxon>
        <taxon>Zunongwangia</taxon>
    </lineage>
</organism>
<feature type="domain" description="Luciferase-like" evidence="2">
    <location>
        <begin position="5"/>
        <end position="298"/>
    </location>
</feature>
<dbReference type="NCBIfam" id="TIGR03558">
    <property type="entry name" value="oxido_grp_1"/>
    <property type="match status" value="1"/>
</dbReference>
<accession>D5BCN6</accession>
<keyword evidence="4" id="KW-1185">Reference proteome</keyword>
<dbReference type="eggNOG" id="COG2141">
    <property type="taxonomic scope" value="Bacteria"/>
</dbReference>
<evidence type="ECO:0000259" key="2">
    <source>
        <dbReference type="Pfam" id="PF00296"/>
    </source>
</evidence>
<dbReference type="InterPro" id="IPR011251">
    <property type="entry name" value="Luciferase-like_dom"/>
</dbReference>
<dbReference type="Gene3D" id="3.20.20.30">
    <property type="entry name" value="Luciferase-like domain"/>
    <property type="match status" value="1"/>
</dbReference>
<proteinExistence type="predicted"/>
<dbReference type="STRING" id="655815.ZPR_0188"/>
<name>D5BCN6_ZUNPS</name>
<sequence>MSDIKLGILDQSIVRTSSTAGEAVKETIETAILAENLGYHRFWISEHHNSTFIAGSAPEVLMARLGAETSQIRLGSGGVMLPNHSAFKVAENFRMLEALYPGRIDLGIGRAPGGDGVSAKLLNPSSTFQEDDYIQQLQQLNHFFRDHALVNNSPVYAIPQIKTIPQQWILSSSGGSARIAADLGLNLAVAKFINGSVPPSVVDRYRKHFKPTEDQQEPKALIASFVMCGETEEEANQMRKYIDYILLQFDKGNYQSLPEFEDIRNHQFTSFEKQRLHYNAGRIISGTPDRVKEKITNLAKDFEVDEVIISTMSFNKELRLKSFELVAEAFSISSTS</sequence>
<dbReference type="PANTHER" id="PTHR30137:SF19">
    <property type="entry name" value="LUCIFERASE-LIKE MONOOXYGENASE"/>
    <property type="match status" value="1"/>
</dbReference>
<dbReference type="SUPFAM" id="SSF51679">
    <property type="entry name" value="Bacterial luciferase-like"/>
    <property type="match status" value="1"/>
</dbReference>
<dbReference type="InterPro" id="IPR050766">
    <property type="entry name" value="Bact_Lucif_Oxidored"/>
</dbReference>
<dbReference type="InterPro" id="IPR019949">
    <property type="entry name" value="CmoO-like"/>
</dbReference>
<dbReference type="OrthoDB" id="9780518at2"/>
<dbReference type="GO" id="GO:0016705">
    <property type="term" value="F:oxidoreductase activity, acting on paired donors, with incorporation or reduction of molecular oxygen"/>
    <property type="evidence" value="ECO:0007669"/>
    <property type="project" value="InterPro"/>
</dbReference>